<proteinExistence type="predicted"/>
<dbReference type="EC" id="2.1.1.297" evidence="1"/>
<evidence type="ECO:0000313" key="9">
    <source>
        <dbReference type="Proteomes" id="UP001515480"/>
    </source>
</evidence>
<dbReference type="Pfam" id="PF17827">
    <property type="entry name" value="PrmC_N"/>
    <property type="match status" value="1"/>
</dbReference>
<dbReference type="PROSITE" id="PS00092">
    <property type="entry name" value="N6_MTASE"/>
    <property type="match status" value="1"/>
</dbReference>
<feature type="domain" description="Methyltransferase small" evidence="6">
    <location>
        <begin position="122"/>
        <end position="219"/>
    </location>
</feature>
<dbReference type="Gene3D" id="1.10.8.10">
    <property type="entry name" value="DNA helicase RuvA subunit, C-terminal domain"/>
    <property type="match status" value="1"/>
</dbReference>
<dbReference type="InterPro" id="IPR007848">
    <property type="entry name" value="Small_mtfrase_dom"/>
</dbReference>
<evidence type="ECO:0000256" key="5">
    <source>
        <dbReference type="ARBA" id="ARBA00048391"/>
    </source>
</evidence>
<dbReference type="GO" id="GO:0032259">
    <property type="term" value="P:methylation"/>
    <property type="evidence" value="ECO:0007669"/>
    <property type="project" value="UniProtKB-KW"/>
</dbReference>
<name>A0AB34J9K0_PRYPA</name>
<dbReference type="GO" id="GO:0003676">
    <property type="term" value="F:nucleic acid binding"/>
    <property type="evidence" value="ECO:0007669"/>
    <property type="project" value="InterPro"/>
</dbReference>
<dbReference type="NCBIfam" id="TIGR03534">
    <property type="entry name" value="RF_mod_PrmC"/>
    <property type="match status" value="1"/>
</dbReference>
<reference evidence="8 9" key="1">
    <citation type="journal article" date="2024" name="Science">
        <title>Giant polyketide synthase enzymes in the biosynthesis of giant marine polyether toxins.</title>
        <authorList>
            <person name="Fallon T.R."/>
            <person name="Shende V.V."/>
            <person name="Wierzbicki I.H."/>
            <person name="Pendleton A.L."/>
            <person name="Watervoot N.F."/>
            <person name="Auber R.P."/>
            <person name="Gonzalez D.J."/>
            <person name="Wisecaver J.H."/>
            <person name="Moore B.S."/>
        </authorList>
    </citation>
    <scope>NUCLEOTIDE SEQUENCE [LARGE SCALE GENOMIC DNA]</scope>
    <source>
        <strain evidence="8 9">12B1</strain>
    </source>
</reference>
<dbReference type="CDD" id="cd02440">
    <property type="entry name" value="AdoMet_MTases"/>
    <property type="match status" value="1"/>
</dbReference>
<dbReference type="InterPro" id="IPR050320">
    <property type="entry name" value="N5-glutamine_MTase"/>
</dbReference>
<keyword evidence="3" id="KW-0808">Transferase</keyword>
<dbReference type="InterPro" id="IPR004556">
    <property type="entry name" value="HemK-like"/>
</dbReference>
<dbReference type="Pfam" id="PF05175">
    <property type="entry name" value="MTS"/>
    <property type="match status" value="1"/>
</dbReference>
<dbReference type="Proteomes" id="UP001515480">
    <property type="component" value="Unassembled WGS sequence"/>
</dbReference>
<evidence type="ECO:0000256" key="1">
    <source>
        <dbReference type="ARBA" id="ARBA00012771"/>
    </source>
</evidence>
<evidence type="ECO:0000259" key="7">
    <source>
        <dbReference type="Pfam" id="PF17827"/>
    </source>
</evidence>
<dbReference type="PANTHER" id="PTHR18895">
    <property type="entry name" value="HEMK METHYLTRANSFERASE"/>
    <property type="match status" value="1"/>
</dbReference>
<dbReference type="EMBL" id="JBGBPQ010000011">
    <property type="protein sequence ID" value="KAL1515268.1"/>
    <property type="molecule type" value="Genomic_DNA"/>
</dbReference>
<dbReference type="InterPro" id="IPR040758">
    <property type="entry name" value="PrmC_N"/>
</dbReference>
<keyword evidence="2" id="KW-0489">Methyltransferase</keyword>
<evidence type="ECO:0000313" key="8">
    <source>
        <dbReference type="EMBL" id="KAL1515268.1"/>
    </source>
</evidence>
<dbReference type="InterPro" id="IPR029063">
    <property type="entry name" value="SAM-dependent_MTases_sf"/>
</dbReference>
<dbReference type="PANTHER" id="PTHR18895:SF74">
    <property type="entry name" value="MTRF1L RELEASE FACTOR GLUTAMINE METHYLTRANSFERASE"/>
    <property type="match status" value="1"/>
</dbReference>
<keyword evidence="9" id="KW-1185">Reference proteome</keyword>
<sequence>MAAWLAAAAAHVLPRPCATLGAALRAAEQAFERHRIPEPGLSAEHLLTRAAGLGSARAALRASLASPLPADALARFDAMCEQRLRRVPVQYILGDWDFHELTLALAAPVLIPRPETETLVELVLSALRGREAAAVELLDVGCGSGAIGLALLNKLPAARCTALDVRREATDLAAHNARLCRLSERYRVDLVEGGIAQYAPDEGTRFDLIVSNPPYIPQADMATLEPEVAQYEDHGALCGGSDGMDVIRQVLVAAPSLLRKGGACGVWLEVDPSHPPLIERFVTSERPELQLALIQTHNDWYGRQRFCQLQWRG</sequence>
<dbReference type="AlphaFoldDB" id="A0AB34J9K0"/>
<comment type="caution">
    <text evidence="8">The sequence shown here is derived from an EMBL/GenBank/DDBJ whole genome shotgun (WGS) entry which is preliminary data.</text>
</comment>
<dbReference type="NCBIfam" id="TIGR00536">
    <property type="entry name" value="hemK_fam"/>
    <property type="match status" value="1"/>
</dbReference>
<protein>
    <recommendedName>
        <fullName evidence="1">peptide chain release factor N(5)-glutamine methyltransferase</fullName>
        <ecNumber evidence="1">2.1.1.297</ecNumber>
    </recommendedName>
</protein>
<evidence type="ECO:0000256" key="2">
    <source>
        <dbReference type="ARBA" id="ARBA00022603"/>
    </source>
</evidence>
<dbReference type="GO" id="GO:0102559">
    <property type="term" value="F:peptide chain release factor N(5)-glutamine methyltransferase activity"/>
    <property type="evidence" value="ECO:0007669"/>
    <property type="project" value="UniProtKB-EC"/>
</dbReference>
<accession>A0AB34J9K0</accession>
<evidence type="ECO:0000256" key="4">
    <source>
        <dbReference type="ARBA" id="ARBA00022691"/>
    </source>
</evidence>
<dbReference type="Gene3D" id="3.40.50.150">
    <property type="entry name" value="Vaccinia Virus protein VP39"/>
    <property type="match status" value="1"/>
</dbReference>
<comment type="catalytic activity">
    <reaction evidence="5">
        <text>L-glutaminyl-[peptide chain release factor] + S-adenosyl-L-methionine = N(5)-methyl-L-glutaminyl-[peptide chain release factor] + S-adenosyl-L-homocysteine + H(+)</text>
        <dbReference type="Rhea" id="RHEA:42896"/>
        <dbReference type="Rhea" id="RHEA-COMP:10271"/>
        <dbReference type="Rhea" id="RHEA-COMP:10272"/>
        <dbReference type="ChEBI" id="CHEBI:15378"/>
        <dbReference type="ChEBI" id="CHEBI:30011"/>
        <dbReference type="ChEBI" id="CHEBI:57856"/>
        <dbReference type="ChEBI" id="CHEBI:59789"/>
        <dbReference type="ChEBI" id="CHEBI:61891"/>
        <dbReference type="EC" id="2.1.1.297"/>
    </reaction>
</comment>
<dbReference type="GO" id="GO:0005739">
    <property type="term" value="C:mitochondrion"/>
    <property type="evidence" value="ECO:0007669"/>
    <property type="project" value="TreeGrafter"/>
</dbReference>
<feature type="domain" description="Release factor glutamine methyltransferase N-terminal" evidence="7">
    <location>
        <begin position="23"/>
        <end position="94"/>
    </location>
</feature>
<gene>
    <name evidence="8" type="ORF">AB1Y20_001900</name>
</gene>
<dbReference type="SUPFAM" id="SSF53335">
    <property type="entry name" value="S-adenosyl-L-methionine-dependent methyltransferases"/>
    <property type="match status" value="1"/>
</dbReference>
<dbReference type="InterPro" id="IPR019874">
    <property type="entry name" value="RF_methyltr_PrmC"/>
</dbReference>
<evidence type="ECO:0000256" key="3">
    <source>
        <dbReference type="ARBA" id="ARBA00022679"/>
    </source>
</evidence>
<dbReference type="InterPro" id="IPR002052">
    <property type="entry name" value="DNA_methylase_N6_adenine_CS"/>
</dbReference>
<evidence type="ECO:0000259" key="6">
    <source>
        <dbReference type="Pfam" id="PF05175"/>
    </source>
</evidence>
<keyword evidence="4" id="KW-0949">S-adenosyl-L-methionine</keyword>
<organism evidence="8 9">
    <name type="scientific">Prymnesium parvum</name>
    <name type="common">Toxic golden alga</name>
    <dbReference type="NCBI Taxonomy" id="97485"/>
    <lineage>
        <taxon>Eukaryota</taxon>
        <taxon>Haptista</taxon>
        <taxon>Haptophyta</taxon>
        <taxon>Prymnesiophyceae</taxon>
        <taxon>Prymnesiales</taxon>
        <taxon>Prymnesiaceae</taxon>
        <taxon>Prymnesium</taxon>
    </lineage>
</organism>